<sequence length="75" mass="8088">MKTASARGLRGAPSITRRGLCQRSVAGRRHPIRGGRGRVGENWISPGQISDGRLAVCLSARGVYTRGSIVRRFAI</sequence>
<keyword evidence="2" id="KW-1185">Reference proteome</keyword>
<feature type="non-terminal residue" evidence="1">
    <location>
        <position position="75"/>
    </location>
</feature>
<evidence type="ECO:0000313" key="2">
    <source>
        <dbReference type="Proteomes" id="UP000837857"/>
    </source>
</evidence>
<accession>A0ABN8IHI1</accession>
<dbReference type="EMBL" id="OW152836">
    <property type="protein sequence ID" value="CAH2057471.1"/>
    <property type="molecule type" value="Genomic_DNA"/>
</dbReference>
<evidence type="ECO:0000313" key="1">
    <source>
        <dbReference type="EMBL" id="CAH2057471.1"/>
    </source>
</evidence>
<reference evidence="1" key="1">
    <citation type="submission" date="2022-03" db="EMBL/GenBank/DDBJ databases">
        <authorList>
            <person name="Martin H S."/>
        </authorList>
    </citation>
    <scope>NUCLEOTIDE SEQUENCE</scope>
</reference>
<organism evidence="1 2">
    <name type="scientific">Iphiclides podalirius</name>
    <name type="common">scarce swallowtail</name>
    <dbReference type="NCBI Taxonomy" id="110791"/>
    <lineage>
        <taxon>Eukaryota</taxon>
        <taxon>Metazoa</taxon>
        <taxon>Ecdysozoa</taxon>
        <taxon>Arthropoda</taxon>
        <taxon>Hexapoda</taxon>
        <taxon>Insecta</taxon>
        <taxon>Pterygota</taxon>
        <taxon>Neoptera</taxon>
        <taxon>Endopterygota</taxon>
        <taxon>Lepidoptera</taxon>
        <taxon>Glossata</taxon>
        <taxon>Ditrysia</taxon>
        <taxon>Papilionoidea</taxon>
        <taxon>Papilionidae</taxon>
        <taxon>Papilioninae</taxon>
        <taxon>Iphiclides</taxon>
    </lineage>
</organism>
<gene>
    <name evidence="1" type="ORF">IPOD504_LOCUS10259</name>
</gene>
<protein>
    <submittedName>
        <fullName evidence="1">Uncharacterized protein</fullName>
    </submittedName>
</protein>
<proteinExistence type="predicted"/>
<name>A0ABN8IHI1_9NEOP</name>
<dbReference type="Proteomes" id="UP000837857">
    <property type="component" value="Chromosome 24"/>
</dbReference>